<dbReference type="InterPro" id="IPR005467">
    <property type="entry name" value="His_kinase_dom"/>
</dbReference>
<keyword evidence="6" id="KW-0418">Kinase</keyword>
<dbReference type="Pfam" id="PF00512">
    <property type="entry name" value="HisKA"/>
    <property type="match status" value="1"/>
</dbReference>
<evidence type="ECO:0000256" key="3">
    <source>
        <dbReference type="ARBA" id="ARBA00012438"/>
    </source>
</evidence>
<dbReference type="PANTHER" id="PTHR43711:SF1">
    <property type="entry name" value="HISTIDINE KINASE 1"/>
    <property type="match status" value="1"/>
</dbReference>
<reference evidence="11" key="1">
    <citation type="submission" date="2020-10" db="EMBL/GenBank/DDBJ databases">
        <title>Taxonomic study of unclassified bacteria belonging to the class Ktedonobacteria.</title>
        <authorList>
            <person name="Yabe S."/>
            <person name="Wang C.M."/>
            <person name="Zheng Y."/>
            <person name="Sakai Y."/>
            <person name="Cavaletti L."/>
            <person name="Monciardini P."/>
            <person name="Donadio S."/>
        </authorList>
    </citation>
    <scope>NUCLEOTIDE SEQUENCE</scope>
    <source>
        <strain evidence="11">ID150040</strain>
    </source>
</reference>
<dbReference type="Proteomes" id="UP000597444">
    <property type="component" value="Unassembled WGS sequence"/>
</dbReference>
<comment type="catalytic activity">
    <reaction evidence="1">
        <text>ATP + protein L-histidine = ADP + protein N-phospho-L-histidine.</text>
        <dbReference type="EC" id="2.7.13.3"/>
    </reaction>
</comment>
<dbReference type="CDD" id="cd00075">
    <property type="entry name" value="HATPase"/>
    <property type="match status" value="1"/>
</dbReference>
<dbReference type="PROSITE" id="PS50109">
    <property type="entry name" value="HIS_KIN"/>
    <property type="match status" value="1"/>
</dbReference>
<evidence type="ECO:0000259" key="10">
    <source>
        <dbReference type="PROSITE" id="PS50885"/>
    </source>
</evidence>
<sequence>MKRQNSSPQKRQPYRLHTQIAFTFAGIGFIAIVLNAVLVGALLKGYFAEHQGNQMMMQAQALSQCCGEDAAFLLHTTPQTRTSLLEAALADSPHRYALLLDEHGNLVYASPQLAQNQLPTLLEHARSDLAHPGSSNQSWTWLNDQLITDTPLTTARDANQPHTIVGELLLGENQSLATTNWRRSLGLVMFAAGIAVVLVFFGAVIAAQRLAHPLHTMTLTAQAIAKGEYQRRVTPAGPYELHTLSLSFNHMVDTVLEQQRAERDLIANVSHELAAPLSLIRGYAEALLDGVINDNAQRLRVLRTISAEATRLGRLSGDLLDLAMLETGQSTIYLESVPIAELLTALHDRFLPYAQQNNMQIHLDLVPNLPTITTDGSRLEQVLVNLITNALRYTPPGGTVTIKATTGHREVCLMVVDTGKGIPADALSHIWERFYRVREGNQPREKIKGSVGVGLGLAVCRNIVTLLDGRIDVTSTVGEGTTFIIHLSTTTHAG</sequence>
<evidence type="ECO:0000256" key="4">
    <source>
        <dbReference type="ARBA" id="ARBA00022553"/>
    </source>
</evidence>
<dbReference type="Pfam" id="PF00672">
    <property type="entry name" value="HAMP"/>
    <property type="match status" value="1"/>
</dbReference>
<dbReference type="EC" id="2.7.13.3" evidence="3"/>
<feature type="transmembrane region" description="Helical" evidence="8">
    <location>
        <begin position="185"/>
        <end position="207"/>
    </location>
</feature>
<dbReference type="InterPro" id="IPR050736">
    <property type="entry name" value="Sensor_HK_Regulatory"/>
</dbReference>
<dbReference type="FunFam" id="3.30.565.10:FF:000006">
    <property type="entry name" value="Sensor histidine kinase WalK"/>
    <property type="match status" value="1"/>
</dbReference>
<evidence type="ECO:0000313" key="11">
    <source>
        <dbReference type="EMBL" id="GHP00048.1"/>
    </source>
</evidence>
<dbReference type="Gene3D" id="6.10.340.10">
    <property type="match status" value="1"/>
</dbReference>
<keyword evidence="8" id="KW-0812">Transmembrane</keyword>
<evidence type="ECO:0000256" key="6">
    <source>
        <dbReference type="ARBA" id="ARBA00022777"/>
    </source>
</evidence>
<dbReference type="InterPro" id="IPR003594">
    <property type="entry name" value="HATPase_dom"/>
</dbReference>
<dbReference type="SMART" id="SM00388">
    <property type="entry name" value="HisKA"/>
    <property type="match status" value="1"/>
</dbReference>
<dbReference type="SUPFAM" id="SSF55874">
    <property type="entry name" value="ATPase domain of HSP90 chaperone/DNA topoisomerase II/histidine kinase"/>
    <property type="match status" value="1"/>
</dbReference>
<dbReference type="GO" id="GO:0016020">
    <property type="term" value="C:membrane"/>
    <property type="evidence" value="ECO:0007669"/>
    <property type="project" value="UniProtKB-SubCell"/>
</dbReference>
<feature type="domain" description="Histidine kinase" evidence="9">
    <location>
        <begin position="268"/>
        <end position="491"/>
    </location>
</feature>
<keyword evidence="8" id="KW-1133">Transmembrane helix</keyword>
<evidence type="ECO:0000256" key="7">
    <source>
        <dbReference type="ARBA" id="ARBA00023012"/>
    </source>
</evidence>
<organism evidence="11 12">
    <name type="scientific">Reticulibacter mediterranei</name>
    <dbReference type="NCBI Taxonomy" id="2778369"/>
    <lineage>
        <taxon>Bacteria</taxon>
        <taxon>Bacillati</taxon>
        <taxon>Chloroflexota</taxon>
        <taxon>Ktedonobacteria</taxon>
        <taxon>Ktedonobacterales</taxon>
        <taxon>Reticulibacteraceae</taxon>
        <taxon>Reticulibacter</taxon>
    </lineage>
</organism>
<dbReference type="SMART" id="SM00304">
    <property type="entry name" value="HAMP"/>
    <property type="match status" value="1"/>
</dbReference>
<proteinExistence type="predicted"/>
<evidence type="ECO:0000256" key="5">
    <source>
        <dbReference type="ARBA" id="ARBA00022679"/>
    </source>
</evidence>
<dbReference type="Gene3D" id="3.30.565.10">
    <property type="entry name" value="Histidine kinase-like ATPase, C-terminal domain"/>
    <property type="match status" value="1"/>
</dbReference>
<name>A0A8J3J0E0_9CHLR</name>
<dbReference type="CDD" id="cd00082">
    <property type="entry name" value="HisKA"/>
    <property type="match status" value="1"/>
</dbReference>
<dbReference type="PRINTS" id="PR00344">
    <property type="entry name" value="BCTRLSENSOR"/>
</dbReference>
<protein>
    <recommendedName>
        <fullName evidence="3">histidine kinase</fullName>
        <ecNumber evidence="3">2.7.13.3</ecNumber>
    </recommendedName>
</protein>
<dbReference type="InterPro" id="IPR036890">
    <property type="entry name" value="HATPase_C_sf"/>
</dbReference>
<dbReference type="SUPFAM" id="SSF158472">
    <property type="entry name" value="HAMP domain-like"/>
    <property type="match status" value="1"/>
</dbReference>
<evidence type="ECO:0000313" key="12">
    <source>
        <dbReference type="Proteomes" id="UP000597444"/>
    </source>
</evidence>
<dbReference type="InterPro" id="IPR003661">
    <property type="entry name" value="HisK_dim/P_dom"/>
</dbReference>
<evidence type="ECO:0000256" key="1">
    <source>
        <dbReference type="ARBA" id="ARBA00000085"/>
    </source>
</evidence>
<keyword evidence="12" id="KW-1185">Reference proteome</keyword>
<keyword evidence="5" id="KW-0808">Transferase</keyword>
<dbReference type="SMART" id="SM00387">
    <property type="entry name" value="HATPase_c"/>
    <property type="match status" value="1"/>
</dbReference>
<dbReference type="InterPro" id="IPR004358">
    <property type="entry name" value="Sig_transdc_His_kin-like_C"/>
</dbReference>
<dbReference type="SUPFAM" id="SSF47384">
    <property type="entry name" value="Homodimeric domain of signal transducing histidine kinase"/>
    <property type="match status" value="1"/>
</dbReference>
<evidence type="ECO:0000256" key="2">
    <source>
        <dbReference type="ARBA" id="ARBA00004370"/>
    </source>
</evidence>
<dbReference type="AlphaFoldDB" id="A0A8J3J0E0"/>
<gene>
    <name evidence="11" type="ORF">KSF_100950</name>
</gene>
<dbReference type="CDD" id="cd06225">
    <property type="entry name" value="HAMP"/>
    <property type="match status" value="1"/>
</dbReference>
<comment type="subcellular location">
    <subcellularLocation>
        <location evidence="2">Membrane</location>
    </subcellularLocation>
</comment>
<dbReference type="Pfam" id="PF02518">
    <property type="entry name" value="HATPase_c"/>
    <property type="match status" value="1"/>
</dbReference>
<dbReference type="PANTHER" id="PTHR43711">
    <property type="entry name" value="TWO-COMPONENT HISTIDINE KINASE"/>
    <property type="match status" value="1"/>
</dbReference>
<keyword evidence="8" id="KW-0472">Membrane</keyword>
<comment type="caution">
    <text evidence="11">The sequence shown here is derived from an EMBL/GenBank/DDBJ whole genome shotgun (WGS) entry which is preliminary data.</text>
</comment>
<dbReference type="GO" id="GO:0000155">
    <property type="term" value="F:phosphorelay sensor kinase activity"/>
    <property type="evidence" value="ECO:0007669"/>
    <property type="project" value="InterPro"/>
</dbReference>
<feature type="transmembrane region" description="Helical" evidence="8">
    <location>
        <begin position="20"/>
        <end position="47"/>
    </location>
</feature>
<dbReference type="InterPro" id="IPR003660">
    <property type="entry name" value="HAMP_dom"/>
</dbReference>
<evidence type="ECO:0000256" key="8">
    <source>
        <dbReference type="SAM" id="Phobius"/>
    </source>
</evidence>
<dbReference type="PROSITE" id="PS50885">
    <property type="entry name" value="HAMP"/>
    <property type="match status" value="1"/>
</dbReference>
<keyword evidence="7" id="KW-0902">Two-component regulatory system</keyword>
<dbReference type="Gene3D" id="1.10.287.130">
    <property type="match status" value="1"/>
</dbReference>
<evidence type="ECO:0000259" key="9">
    <source>
        <dbReference type="PROSITE" id="PS50109"/>
    </source>
</evidence>
<dbReference type="RefSeq" id="WP_220210645.1">
    <property type="nucleotide sequence ID" value="NZ_BNJK01000002.1"/>
</dbReference>
<accession>A0A8J3J0E0</accession>
<dbReference type="InterPro" id="IPR036097">
    <property type="entry name" value="HisK_dim/P_sf"/>
</dbReference>
<dbReference type="EMBL" id="BNJK01000002">
    <property type="protein sequence ID" value="GHP00048.1"/>
    <property type="molecule type" value="Genomic_DNA"/>
</dbReference>
<keyword evidence="4" id="KW-0597">Phosphoprotein</keyword>
<feature type="domain" description="HAMP" evidence="10">
    <location>
        <begin position="208"/>
        <end position="260"/>
    </location>
</feature>